<organism evidence="1 2">
    <name type="scientific">Aspergillus luchuensis (strain CBS 106.47)</name>
    <dbReference type="NCBI Taxonomy" id="1137211"/>
    <lineage>
        <taxon>Eukaryota</taxon>
        <taxon>Fungi</taxon>
        <taxon>Dikarya</taxon>
        <taxon>Ascomycota</taxon>
        <taxon>Pezizomycotina</taxon>
        <taxon>Eurotiomycetes</taxon>
        <taxon>Eurotiomycetidae</taxon>
        <taxon>Eurotiales</taxon>
        <taxon>Aspergillaceae</taxon>
        <taxon>Aspergillus</taxon>
        <taxon>Aspergillus subgen. Circumdati</taxon>
    </lineage>
</organism>
<dbReference type="OrthoDB" id="4432919at2759"/>
<dbReference type="AlphaFoldDB" id="A0A1M3SZY1"/>
<gene>
    <name evidence="1" type="ORF">ASPFODRAFT_54029</name>
</gene>
<name>A0A1M3SZY1_ASPLC</name>
<evidence type="ECO:0000313" key="1">
    <source>
        <dbReference type="EMBL" id="OJZ80041.1"/>
    </source>
</evidence>
<proteinExistence type="predicted"/>
<dbReference type="EMBL" id="KV878262">
    <property type="protein sequence ID" value="OJZ80041.1"/>
    <property type="molecule type" value="Genomic_DNA"/>
</dbReference>
<accession>A0A1M3SZY1</accession>
<sequence length="126" mass="14502">MDRRCRDADARIGHFRDTIQKVRDGVIEMFEKWEDSQMTEAPATGGADVPTQENEDVAVIMSAMYVQAGRRHQRFSVEAMVSYAVRESGKCVPMQRRDTESQELHTSYLRTMYSMYLEIARAAVMD</sequence>
<dbReference type="Proteomes" id="UP000184063">
    <property type="component" value="Unassembled WGS sequence"/>
</dbReference>
<evidence type="ECO:0000313" key="2">
    <source>
        <dbReference type="Proteomes" id="UP000184063"/>
    </source>
</evidence>
<reference evidence="2" key="1">
    <citation type="journal article" date="2017" name="Genome Biol.">
        <title>Comparative genomics reveals high biological diversity and specific adaptations in the industrially and medically important fungal genus Aspergillus.</title>
        <authorList>
            <person name="de Vries R.P."/>
            <person name="Riley R."/>
            <person name="Wiebenga A."/>
            <person name="Aguilar-Osorio G."/>
            <person name="Amillis S."/>
            <person name="Uchima C.A."/>
            <person name="Anderluh G."/>
            <person name="Asadollahi M."/>
            <person name="Askin M."/>
            <person name="Barry K."/>
            <person name="Battaglia E."/>
            <person name="Bayram O."/>
            <person name="Benocci T."/>
            <person name="Braus-Stromeyer S.A."/>
            <person name="Caldana C."/>
            <person name="Canovas D."/>
            <person name="Cerqueira G.C."/>
            <person name="Chen F."/>
            <person name="Chen W."/>
            <person name="Choi C."/>
            <person name="Clum A."/>
            <person name="Dos Santos R.A."/>
            <person name="Damasio A.R."/>
            <person name="Diallinas G."/>
            <person name="Emri T."/>
            <person name="Fekete E."/>
            <person name="Flipphi M."/>
            <person name="Freyberg S."/>
            <person name="Gallo A."/>
            <person name="Gournas C."/>
            <person name="Habgood R."/>
            <person name="Hainaut M."/>
            <person name="Harispe M.L."/>
            <person name="Henrissat B."/>
            <person name="Hilden K.S."/>
            <person name="Hope R."/>
            <person name="Hossain A."/>
            <person name="Karabika E."/>
            <person name="Karaffa L."/>
            <person name="Karanyi Z."/>
            <person name="Krasevec N."/>
            <person name="Kuo A."/>
            <person name="Kusch H."/>
            <person name="LaButti K."/>
            <person name="Lagendijk E.L."/>
            <person name="Lapidus A."/>
            <person name="Levasseur A."/>
            <person name="Lindquist E."/>
            <person name="Lipzen A."/>
            <person name="Logrieco A.F."/>
            <person name="MacCabe A."/>
            <person name="Maekelae M.R."/>
            <person name="Malavazi I."/>
            <person name="Melin P."/>
            <person name="Meyer V."/>
            <person name="Mielnichuk N."/>
            <person name="Miskei M."/>
            <person name="Molnar A.P."/>
            <person name="Mule G."/>
            <person name="Ngan C.Y."/>
            <person name="Orejas M."/>
            <person name="Orosz E."/>
            <person name="Ouedraogo J.P."/>
            <person name="Overkamp K.M."/>
            <person name="Park H.-S."/>
            <person name="Perrone G."/>
            <person name="Piumi F."/>
            <person name="Punt P.J."/>
            <person name="Ram A.F."/>
            <person name="Ramon A."/>
            <person name="Rauscher S."/>
            <person name="Record E."/>
            <person name="Riano-Pachon D.M."/>
            <person name="Robert V."/>
            <person name="Roehrig J."/>
            <person name="Ruller R."/>
            <person name="Salamov A."/>
            <person name="Salih N.S."/>
            <person name="Samson R.A."/>
            <person name="Sandor E."/>
            <person name="Sanguinetti M."/>
            <person name="Schuetze T."/>
            <person name="Sepcic K."/>
            <person name="Shelest E."/>
            <person name="Sherlock G."/>
            <person name="Sophianopoulou V."/>
            <person name="Squina F.M."/>
            <person name="Sun H."/>
            <person name="Susca A."/>
            <person name="Todd R.B."/>
            <person name="Tsang A."/>
            <person name="Unkles S.E."/>
            <person name="van de Wiele N."/>
            <person name="van Rossen-Uffink D."/>
            <person name="Oliveira J.V."/>
            <person name="Vesth T.C."/>
            <person name="Visser J."/>
            <person name="Yu J.-H."/>
            <person name="Zhou M."/>
            <person name="Andersen M.R."/>
            <person name="Archer D.B."/>
            <person name="Baker S.E."/>
            <person name="Benoit I."/>
            <person name="Brakhage A.A."/>
            <person name="Braus G.H."/>
            <person name="Fischer R."/>
            <person name="Frisvad J.C."/>
            <person name="Goldman G.H."/>
            <person name="Houbraken J."/>
            <person name="Oakley B."/>
            <person name="Pocsi I."/>
            <person name="Scazzocchio C."/>
            <person name="Seiboth B."/>
            <person name="vanKuyk P.A."/>
            <person name="Wortman J."/>
            <person name="Dyer P.S."/>
            <person name="Grigoriev I.V."/>
        </authorList>
    </citation>
    <scope>NUCLEOTIDE SEQUENCE [LARGE SCALE GENOMIC DNA]</scope>
    <source>
        <strain evidence="2">CBS 106.47</strain>
    </source>
</reference>
<protein>
    <submittedName>
        <fullName evidence="1">Uncharacterized protein</fullName>
    </submittedName>
</protein>
<dbReference type="VEuPathDB" id="FungiDB:ASPFODRAFT_54029"/>